<keyword evidence="3 7" id="KW-1003">Cell membrane</keyword>
<dbReference type="AlphaFoldDB" id="A0A1F8CR70"/>
<dbReference type="PANTHER" id="PTHR30353">
    <property type="entry name" value="INNER MEMBRANE PROTEIN DEDA-RELATED"/>
    <property type="match status" value="1"/>
</dbReference>
<feature type="domain" description="VTT" evidence="8">
    <location>
        <begin position="36"/>
        <end position="161"/>
    </location>
</feature>
<evidence type="ECO:0000256" key="2">
    <source>
        <dbReference type="ARBA" id="ARBA00010792"/>
    </source>
</evidence>
<evidence type="ECO:0000256" key="4">
    <source>
        <dbReference type="ARBA" id="ARBA00022692"/>
    </source>
</evidence>
<gene>
    <name evidence="9" type="ORF">A2382_02555</name>
</gene>
<feature type="transmembrane region" description="Helical" evidence="7">
    <location>
        <begin position="146"/>
        <end position="167"/>
    </location>
</feature>
<evidence type="ECO:0000256" key="6">
    <source>
        <dbReference type="ARBA" id="ARBA00023136"/>
    </source>
</evidence>
<proteinExistence type="inferred from homology"/>
<dbReference type="Pfam" id="PF09335">
    <property type="entry name" value="VTT_dom"/>
    <property type="match status" value="1"/>
</dbReference>
<evidence type="ECO:0000256" key="5">
    <source>
        <dbReference type="ARBA" id="ARBA00022989"/>
    </source>
</evidence>
<comment type="subcellular location">
    <subcellularLocation>
        <location evidence="1 7">Cell membrane</location>
        <topology evidence="1 7">Multi-pass membrane protein</topology>
    </subcellularLocation>
</comment>
<feature type="transmembrane region" description="Helical" evidence="7">
    <location>
        <begin position="173"/>
        <end position="191"/>
    </location>
</feature>
<protein>
    <recommendedName>
        <fullName evidence="8">VTT domain-containing protein</fullName>
    </recommendedName>
</protein>
<feature type="transmembrane region" description="Helical" evidence="7">
    <location>
        <begin position="12"/>
        <end position="36"/>
    </location>
</feature>
<keyword evidence="6 7" id="KW-0472">Membrane</keyword>
<accession>A0A1F8CR70</accession>
<organism evidence="9 10">
    <name type="scientific">Candidatus Woesebacteria bacterium RIFOXYB1_FULL_38_16</name>
    <dbReference type="NCBI Taxonomy" id="1802538"/>
    <lineage>
        <taxon>Bacteria</taxon>
        <taxon>Candidatus Woeseibacteriota</taxon>
    </lineage>
</organism>
<name>A0A1F8CR70_9BACT</name>
<dbReference type="STRING" id="1802538.A2382_02555"/>
<keyword evidence="5 7" id="KW-1133">Transmembrane helix</keyword>
<keyword evidence="4 7" id="KW-0812">Transmembrane</keyword>
<evidence type="ECO:0000259" key="8">
    <source>
        <dbReference type="Pfam" id="PF09335"/>
    </source>
</evidence>
<evidence type="ECO:0000256" key="7">
    <source>
        <dbReference type="RuleBase" id="RU367016"/>
    </source>
</evidence>
<evidence type="ECO:0000256" key="1">
    <source>
        <dbReference type="ARBA" id="ARBA00004651"/>
    </source>
</evidence>
<dbReference type="GO" id="GO:0005886">
    <property type="term" value="C:plasma membrane"/>
    <property type="evidence" value="ECO:0007669"/>
    <property type="project" value="UniProtKB-SubCell"/>
</dbReference>
<dbReference type="InterPro" id="IPR032818">
    <property type="entry name" value="DedA-like"/>
</dbReference>
<dbReference type="Proteomes" id="UP000178999">
    <property type="component" value="Unassembled WGS sequence"/>
</dbReference>
<comment type="caution">
    <text evidence="9">The sequence shown here is derived from an EMBL/GenBank/DDBJ whole genome shotgun (WGS) entry which is preliminary data.</text>
</comment>
<dbReference type="EMBL" id="MGHY01000027">
    <property type="protein sequence ID" value="OGM78843.1"/>
    <property type="molecule type" value="Genomic_DNA"/>
</dbReference>
<evidence type="ECO:0000313" key="10">
    <source>
        <dbReference type="Proteomes" id="UP000178999"/>
    </source>
</evidence>
<sequence>MLLEHYGLKELIAIVGYPGITAIVFAESGLFFGFFLPGDSLLVTTGLLASQAYFNFYLLLLILPLAAIGGDSVGYWFGKKVGPKIFSEKGSVLLDKKHLEQAHKFYEKYGGKTIIIARFIPVIRTFAPIVAGVAQMSYSKFISYNIFGGLLWTWGMLFIGYFLGSVIPDVDKYLLPIIAIIVFLSLLPPLFEYYQHNKEKIHSHFVKKVKKIN</sequence>
<evidence type="ECO:0000256" key="3">
    <source>
        <dbReference type="ARBA" id="ARBA00022475"/>
    </source>
</evidence>
<feature type="transmembrane region" description="Helical" evidence="7">
    <location>
        <begin position="56"/>
        <end position="77"/>
    </location>
</feature>
<reference evidence="9 10" key="1">
    <citation type="journal article" date="2016" name="Nat. Commun.">
        <title>Thousands of microbial genomes shed light on interconnected biogeochemical processes in an aquifer system.</title>
        <authorList>
            <person name="Anantharaman K."/>
            <person name="Brown C.T."/>
            <person name="Hug L.A."/>
            <person name="Sharon I."/>
            <person name="Castelle C.J."/>
            <person name="Probst A.J."/>
            <person name="Thomas B.C."/>
            <person name="Singh A."/>
            <person name="Wilkins M.J."/>
            <person name="Karaoz U."/>
            <person name="Brodie E.L."/>
            <person name="Williams K.H."/>
            <person name="Hubbard S.S."/>
            <person name="Banfield J.F."/>
        </authorList>
    </citation>
    <scope>NUCLEOTIDE SEQUENCE [LARGE SCALE GENOMIC DNA]</scope>
</reference>
<evidence type="ECO:0000313" key="9">
    <source>
        <dbReference type="EMBL" id="OGM78843.1"/>
    </source>
</evidence>
<dbReference type="InterPro" id="IPR032816">
    <property type="entry name" value="VTT_dom"/>
</dbReference>
<dbReference type="PANTHER" id="PTHR30353:SF0">
    <property type="entry name" value="TRANSMEMBRANE PROTEIN"/>
    <property type="match status" value="1"/>
</dbReference>
<comment type="similarity">
    <text evidence="2 7">Belongs to the DedA family.</text>
</comment>